<dbReference type="AlphaFoldDB" id="A0A134AGR0"/>
<proteinExistence type="predicted"/>
<dbReference type="PATRIC" id="fig|755172.3.peg.891"/>
<evidence type="ECO:0000313" key="7">
    <source>
        <dbReference type="EMBL" id="KXB66881.1"/>
    </source>
</evidence>
<dbReference type="InterPro" id="IPR006635">
    <property type="entry name" value="NEAT_dom"/>
</dbReference>
<keyword evidence="4" id="KW-0812">Transmembrane</keyword>
<dbReference type="RefSeq" id="WP_068367711.1">
    <property type="nucleotide sequence ID" value="NZ_KQ960173.1"/>
</dbReference>
<comment type="caution">
    <text evidence="7">The sequence shown here is derived from an EMBL/GenBank/DDBJ whole genome shotgun (WGS) entry which is preliminary data.</text>
</comment>
<keyword evidence="2 5" id="KW-0732">Signal</keyword>
<keyword evidence="4" id="KW-1133">Transmembrane helix</keyword>
<evidence type="ECO:0000259" key="6">
    <source>
        <dbReference type="PROSITE" id="PS50978"/>
    </source>
</evidence>
<protein>
    <submittedName>
        <fullName evidence="7">Iron transport-associated domain protein</fullName>
    </submittedName>
</protein>
<reference evidence="8" key="1">
    <citation type="submission" date="2016-01" db="EMBL/GenBank/DDBJ databases">
        <authorList>
            <person name="Mitreva M."/>
            <person name="Pepin K.H."/>
            <person name="Mihindukulasuriya K.A."/>
            <person name="Fulton R."/>
            <person name="Fronick C."/>
            <person name="O'Laughlin M."/>
            <person name="Miner T."/>
            <person name="Herter B."/>
            <person name="Rosa B.A."/>
            <person name="Cordes M."/>
            <person name="Tomlinson C."/>
            <person name="Wollam A."/>
            <person name="Palsikar V.B."/>
            <person name="Mardis E.R."/>
            <person name="Wilson R.K."/>
        </authorList>
    </citation>
    <scope>NUCLEOTIDE SEQUENCE [LARGE SCALE GENOMIC DNA]</scope>
    <source>
        <strain evidence="8">DNF00729</strain>
    </source>
</reference>
<evidence type="ECO:0000256" key="5">
    <source>
        <dbReference type="SAM" id="SignalP"/>
    </source>
</evidence>
<feature type="domain" description="NEAT" evidence="6">
    <location>
        <begin position="185"/>
        <end position="327"/>
    </location>
</feature>
<dbReference type="InterPro" id="IPR037250">
    <property type="entry name" value="NEAT_dom_sf"/>
</dbReference>
<evidence type="ECO:0000256" key="2">
    <source>
        <dbReference type="ARBA" id="ARBA00022729"/>
    </source>
</evidence>
<comment type="subcellular location">
    <subcellularLocation>
        <location evidence="1">Cell envelope</location>
    </subcellularLocation>
</comment>
<dbReference type="Gene3D" id="2.60.40.1850">
    <property type="match status" value="2"/>
</dbReference>
<name>A0A134AGR0_9FIRM</name>
<feature type="chain" id="PRO_5007461654" evidence="5">
    <location>
        <begin position="25"/>
        <end position="626"/>
    </location>
</feature>
<dbReference type="GO" id="GO:0030313">
    <property type="term" value="C:cell envelope"/>
    <property type="evidence" value="ECO:0007669"/>
    <property type="project" value="UniProtKB-SubCell"/>
</dbReference>
<evidence type="ECO:0000313" key="8">
    <source>
        <dbReference type="Proteomes" id="UP000070442"/>
    </source>
</evidence>
<keyword evidence="8" id="KW-1185">Reference proteome</keyword>
<dbReference type="OrthoDB" id="9806398at2"/>
<gene>
    <name evidence="7" type="ORF">HMPREF1863_00933</name>
</gene>
<feature type="transmembrane region" description="Helical" evidence="4">
    <location>
        <begin position="584"/>
        <end position="603"/>
    </location>
</feature>
<dbReference type="CDD" id="cd06920">
    <property type="entry name" value="NEAT"/>
    <property type="match status" value="1"/>
</dbReference>
<keyword evidence="4" id="KW-0472">Membrane</keyword>
<dbReference type="Proteomes" id="UP000070442">
    <property type="component" value="Unassembled WGS sequence"/>
</dbReference>
<dbReference type="EMBL" id="LSDG01000024">
    <property type="protein sequence ID" value="KXB66881.1"/>
    <property type="molecule type" value="Genomic_DNA"/>
</dbReference>
<dbReference type="STRING" id="755172.HMPREF1863_00933"/>
<feature type="signal peptide" evidence="5">
    <location>
        <begin position="1"/>
        <end position="24"/>
    </location>
</feature>
<dbReference type="SUPFAM" id="SSF158911">
    <property type="entry name" value="NEAT domain-like"/>
    <property type="match status" value="1"/>
</dbReference>
<feature type="compositionally biased region" description="Low complexity" evidence="3">
    <location>
        <begin position="512"/>
        <end position="532"/>
    </location>
</feature>
<feature type="region of interest" description="Disordered" evidence="3">
    <location>
        <begin position="491"/>
        <end position="568"/>
    </location>
</feature>
<dbReference type="PROSITE" id="PS50978">
    <property type="entry name" value="NEAT"/>
    <property type="match status" value="1"/>
</dbReference>
<organism evidence="7 8">
    <name type="scientific">Aedoeadaptatus coxii</name>
    <dbReference type="NCBI Taxonomy" id="755172"/>
    <lineage>
        <taxon>Bacteria</taxon>
        <taxon>Bacillati</taxon>
        <taxon>Bacillota</taxon>
        <taxon>Tissierellia</taxon>
        <taxon>Tissierellales</taxon>
        <taxon>Peptoniphilaceae</taxon>
        <taxon>Aedoeadaptatus</taxon>
    </lineage>
</organism>
<sequence length="626" mass="68966">MKRYVNFIGLIVLALLLMPGAAMASRGTARVSLLKKTSDEPSMAKSALKPEAKWVIDGDEHRIVLEFMPLEFMGTRGYLGEVSMDGKKGKVLSSYKEYDSYNHPKMGKDKKLRGKLYPKTVEFVVDPNKSTYNLTFYVPVMGEMGFGEQEARLKIQWPAGMGTAEKKESAEKKELPQNTSSPLNLEDGLYSLPVSLWHESEDKPSMGNGALDEKAELLVKDGRATLYLGTKALKVSNIQASLCRVFYETDEGLRAAKPLAYDLKVDGESLPRPSIFALPLEKKANWMKVKVDPKVAPMGDEPLNARLKMDFSKLQKMEMNQSELLQRGERGGKKPSFKDAHSYVDKGVELSVPAEGFGEDFEFYANALMGNDLQNKLQQLKLPVGTKGYRLEARAPIETIPKDFTGKVQSLGKSLAPQKTVRIAFPFKGTSAEVFNEKGQKIPATIKNGKLFIETKQLGTFFIKTGGSIPKAKGGFTIKPPAKVKAVKPAQAQAVKPVQRVKPAQAQSITTQPAQSVSPAPASAAESAAPSENVDSAESSPDDEWDGNDSPPEEKSESDPVDAGNDTAAPSVEKDLLQEKERPGLIILFFILILAALGGGVYLTQKYYRMYMDELMYEADREREER</sequence>
<evidence type="ECO:0000256" key="1">
    <source>
        <dbReference type="ARBA" id="ARBA00004196"/>
    </source>
</evidence>
<accession>A0A134AGR0</accession>
<evidence type="ECO:0000256" key="3">
    <source>
        <dbReference type="SAM" id="MobiDB-lite"/>
    </source>
</evidence>
<evidence type="ECO:0000256" key="4">
    <source>
        <dbReference type="SAM" id="Phobius"/>
    </source>
</evidence>